<dbReference type="RefSeq" id="WP_099149045.1">
    <property type="nucleotide sequence ID" value="NZ_PDUD01000009.1"/>
</dbReference>
<feature type="transmembrane region" description="Helical" evidence="2">
    <location>
        <begin position="539"/>
        <end position="558"/>
    </location>
</feature>
<name>A0A2D0NGJ6_FLAN2</name>
<evidence type="ECO:0000313" key="5">
    <source>
        <dbReference type="Proteomes" id="UP000223913"/>
    </source>
</evidence>
<evidence type="ECO:0000256" key="1">
    <source>
        <dbReference type="SAM" id="MobiDB-lite"/>
    </source>
</evidence>
<dbReference type="PROSITE" id="PS51178">
    <property type="entry name" value="PASTA"/>
    <property type="match status" value="1"/>
</dbReference>
<dbReference type="InterPro" id="IPR005543">
    <property type="entry name" value="PASTA_dom"/>
</dbReference>
<dbReference type="CDD" id="cd06577">
    <property type="entry name" value="PASTA_pknB"/>
    <property type="match status" value="2"/>
</dbReference>
<keyword evidence="2" id="KW-1133">Transmembrane helix</keyword>
<keyword evidence="2" id="KW-0472">Membrane</keyword>
<feature type="compositionally biased region" description="Pro residues" evidence="1">
    <location>
        <begin position="464"/>
        <end position="474"/>
    </location>
</feature>
<dbReference type="Proteomes" id="UP000223913">
    <property type="component" value="Unassembled WGS sequence"/>
</dbReference>
<evidence type="ECO:0000259" key="3">
    <source>
        <dbReference type="PROSITE" id="PS51178"/>
    </source>
</evidence>
<dbReference type="EMBL" id="PDUD01000009">
    <property type="protein sequence ID" value="PHN07597.1"/>
    <property type="molecule type" value="Genomic_DNA"/>
</dbReference>
<keyword evidence="2" id="KW-0812">Transmembrane</keyword>
<feature type="domain" description="PASTA" evidence="3">
    <location>
        <begin position="569"/>
        <end position="635"/>
    </location>
</feature>
<feature type="compositionally biased region" description="Polar residues" evidence="1">
    <location>
        <begin position="506"/>
        <end position="515"/>
    </location>
</feature>
<proteinExistence type="predicted"/>
<dbReference type="SUPFAM" id="SSF52440">
    <property type="entry name" value="PreATP-grasp domain"/>
    <property type="match status" value="1"/>
</dbReference>
<dbReference type="InterPro" id="IPR016185">
    <property type="entry name" value="PreATP-grasp_dom_sf"/>
</dbReference>
<organism evidence="4 5">
    <name type="scientific">Flavilitoribacter nigricans (strain ATCC 23147 / DSM 23189 / NBRC 102662 / NCIMB 1420 / SS-2)</name>
    <name type="common">Lewinella nigricans</name>
    <dbReference type="NCBI Taxonomy" id="1122177"/>
    <lineage>
        <taxon>Bacteria</taxon>
        <taxon>Pseudomonadati</taxon>
        <taxon>Bacteroidota</taxon>
        <taxon>Saprospiria</taxon>
        <taxon>Saprospirales</taxon>
        <taxon>Lewinellaceae</taxon>
        <taxon>Flavilitoribacter</taxon>
    </lineage>
</organism>
<keyword evidence="5" id="KW-1185">Reference proteome</keyword>
<dbReference type="Gene3D" id="3.40.50.20">
    <property type="match status" value="1"/>
</dbReference>
<dbReference type="OrthoDB" id="9813261at2"/>
<evidence type="ECO:0000256" key="2">
    <source>
        <dbReference type="SAM" id="Phobius"/>
    </source>
</evidence>
<dbReference type="Pfam" id="PF03793">
    <property type="entry name" value="PASTA"/>
    <property type="match status" value="1"/>
</dbReference>
<dbReference type="Gene3D" id="3.30.10.20">
    <property type="match status" value="2"/>
</dbReference>
<reference evidence="4 5" key="1">
    <citation type="submission" date="2017-10" db="EMBL/GenBank/DDBJ databases">
        <title>The draft genome sequence of Lewinella nigricans NBRC 102662.</title>
        <authorList>
            <person name="Wang K."/>
        </authorList>
    </citation>
    <scope>NUCLEOTIDE SEQUENCE [LARGE SCALE GENOMIC DNA]</scope>
    <source>
        <strain evidence="4 5">NBRC 102662</strain>
    </source>
</reference>
<comment type="caution">
    <text evidence="4">The sequence shown here is derived from an EMBL/GenBank/DDBJ whole genome shotgun (WGS) entry which is preliminary data.</text>
</comment>
<gene>
    <name evidence="4" type="ORF">CRP01_05710</name>
</gene>
<feature type="region of interest" description="Disordered" evidence="1">
    <location>
        <begin position="456"/>
        <end position="476"/>
    </location>
</feature>
<feature type="region of interest" description="Disordered" evidence="1">
    <location>
        <begin position="499"/>
        <end position="519"/>
    </location>
</feature>
<accession>A0A2D0NGJ6</accession>
<evidence type="ECO:0000313" key="4">
    <source>
        <dbReference type="EMBL" id="PHN07597.1"/>
    </source>
</evidence>
<protein>
    <recommendedName>
        <fullName evidence="3">PASTA domain-containing protein</fullName>
    </recommendedName>
</protein>
<dbReference type="AlphaFoldDB" id="A0A2D0NGJ6"/>
<sequence>MKIPIGIFFGGATSSRDHSLRTAQRIYEQLQSGNFDPLPVFVDPFGQLILLDQGMPTNDSISEFYPSAKYFSAGERAQFTVYPEQLGSLGDPEKQAMARELGRPLSFEELPEHISMAFLALPDVEQLQSNLSAQRIPHTGEPADLLDLIHDRYGLHLQLQKNGFDMPAALRLSTKDWQDNSLQAIWGEDTVSVAYPLLLRPSHPHGAGRSSVVTSKDGPEGLRRAIDLAFGQKRLPAEDWLDMNPVDRENFVRQLAQWPSGIGFPLELNTGQETIVFQRPRSLMDYLKQTAADRPDTTYIFRSQQAADDILVSSLPEGTALSCLLIRQEDGSWDTASLRFLGPSRALVAGTEQFPAANGPVPRISDSLQEQLITHCEALAESLPATSGIRIFGILSSAGTLIPGEVQAFTGPINRENLSGEALKSFIIASLRARQAANPDPAYRSLLETLSSGATPALANSQAPPEPEGVPYIPPQSSDKPAVIANKAIYERELEKLNKEKEVMPESTSSIQESPSQERRRKKAAGWWPSVKAFFSSRVFLRNLGAAALFVVLLFLLLNMGLRVYTKHGDSMQLEDYQGLLLEDATRKAKAKGLKMEVISTSFQPGKRANEIFAQYPEPLSNVKEDRTVFVSVYQGKGKLVTLPAFTEVGDDIDNYRRELGKRKIRLLVKDQNFDPKLAEGTILYLIVDGERITNTQLRQGKVEVPEGEAVDAVISTRQSDNVELPDLLCKTFDAAQFEIRAKSLVLGKVYGGTDGNRSDYYVWKQEPATAPGKLIPKGAQINLYLTATRPDNCEN</sequence>